<protein>
    <recommendedName>
        <fullName evidence="2">3'-5' exonuclease domain-containing protein</fullName>
    </recommendedName>
</protein>
<evidence type="ECO:0000313" key="3">
    <source>
        <dbReference type="EMBL" id="GJN89022.1"/>
    </source>
</evidence>
<dbReference type="AlphaFoldDB" id="A0AAV5GI63"/>
<dbReference type="PANTHER" id="PTHR12124:SF47">
    <property type="entry name" value="EXOSOME COMPONENT 10"/>
    <property type="match status" value="1"/>
</dbReference>
<comment type="caution">
    <text evidence="3">The sequence shown here is derived from an EMBL/GenBank/DDBJ whole genome shotgun (WGS) entry which is preliminary data.</text>
</comment>
<dbReference type="InterPro" id="IPR010997">
    <property type="entry name" value="HRDC-like_sf"/>
</dbReference>
<feature type="compositionally biased region" description="Low complexity" evidence="1">
    <location>
        <begin position="851"/>
        <end position="865"/>
    </location>
</feature>
<dbReference type="InterPro" id="IPR044876">
    <property type="entry name" value="HRDC_dom_sf"/>
</dbReference>
<dbReference type="GO" id="GO:0071039">
    <property type="term" value="P:nuclear polyadenylation-dependent CUT catabolic process"/>
    <property type="evidence" value="ECO:0007669"/>
    <property type="project" value="TreeGrafter"/>
</dbReference>
<evidence type="ECO:0000259" key="2">
    <source>
        <dbReference type="SMART" id="SM00474"/>
    </source>
</evidence>
<dbReference type="InterPro" id="IPR002562">
    <property type="entry name" value="3'-5'_exonuclease_dom"/>
</dbReference>
<evidence type="ECO:0000256" key="1">
    <source>
        <dbReference type="SAM" id="MobiDB-lite"/>
    </source>
</evidence>
<dbReference type="Gene3D" id="1.10.150.80">
    <property type="entry name" value="HRDC domain"/>
    <property type="match status" value="1"/>
</dbReference>
<gene>
    <name evidence="3" type="ORF">Rhopal_001996-T1</name>
</gene>
<dbReference type="PANTHER" id="PTHR12124">
    <property type="entry name" value="POLYMYOSITIS/SCLERODERMA AUTOANTIGEN-RELATED"/>
    <property type="match status" value="1"/>
</dbReference>
<dbReference type="Gene3D" id="3.30.420.10">
    <property type="entry name" value="Ribonuclease H-like superfamily/Ribonuclease H"/>
    <property type="match status" value="1"/>
</dbReference>
<dbReference type="InterPro" id="IPR036397">
    <property type="entry name" value="RNaseH_sf"/>
</dbReference>
<dbReference type="GO" id="GO:0071051">
    <property type="term" value="P:poly(A)-dependent snoRNA 3'-end processing"/>
    <property type="evidence" value="ECO:0007669"/>
    <property type="project" value="TreeGrafter"/>
</dbReference>
<dbReference type="GO" id="GO:0003727">
    <property type="term" value="F:single-stranded RNA binding"/>
    <property type="evidence" value="ECO:0007669"/>
    <property type="project" value="TreeGrafter"/>
</dbReference>
<name>A0AAV5GI63_9BASI</name>
<reference evidence="3 4" key="1">
    <citation type="submission" date="2021-12" db="EMBL/GenBank/DDBJ databases">
        <title>High titer production of polyol ester of fatty acids by Rhodotorula paludigena BS15 towards product separation-free biomass refinery.</title>
        <authorList>
            <person name="Mano J."/>
            <person name="Ono H."/>
            <person name="Tanaka T."/>
            <person name="Naito K."/>
            <person name="Sushida H."/>
            <person name="Ike M."/>
            <person name="Tokuyasu K."/>
            <person name="Kitaoka M."/>
        </authorList>
    </citation>
    <scope>NUCLEOTIDE SEQUENCE [LARGE SCALE GENOMIC DNA]</scope>
    <source>
        <strain evidence="3 4">BS15</strain>
    </source>
</reference>
<feature type="domain" description="3'-5' exonuclease" evidence="2">
    <location>
        <begin position="269"/>
        <end position="444"/>
    </location>
</feature>
<organism evidence="3 4">
    <name type="scientific">Rhodotorula paludigena</name>
    <dbReference type="NCBI Taxonomy" id="86838"/>
    <lineage>
        <taxon>Eukaryota</taxon>
        <taxon>Fungi</taxon>
        <taxon>Dikarya</taxon>
        <taxon>Basidiomycota</taxon>
        <taxon>Pucciniomycotina</taxon>
        <taxon>Microbotryomycetes</taxon>
        <taxon>Sporidiobolales</taxon>
        <taxon>Sporidiobolaceae</taxon>
        <taxon>Rhodotorula</taxon>
    </lineage>
</organism>
<feature type="region of interest" description="Disordered" evidence="1">
    <location>
        <begin position="791"/>
        <end position="973"/>
    </location>
</feature>
<accession>A0AAV5GI63</accession>
<dbReference type="Proteomes" id="UP001342314">
    <property type="component" value="Unassembled WGS sequence"/>
</dbReference>
<dbReference type="GO" id="GO:0071040">
    <property type="term" value="P:nuclear polyadenylation-dependent antisense transcript catabolic process"/>
    <property type="evidence" value="ECO:0007669"/>
    <property type="project" value="TreeGrafter"/>
</dbReference>
<dbReference type="SMART" id="SM00474">
    <property type="entry name" value="35EXOc"/>
    <property type="match status" value="1"/>
</dbReference>
<dbReference type="GO" id="GO:0000175">
    <property type="term" value="F:3'-5'-RNA exonuclease activity"/>
    <property type="evidence" value="ECO:0007669"/>
    <property type="project" value="InterPro"/>
</dbReference>
<dbReference type="GO" id="GO:0005730">
    <property type="term" value="C:nucleolus"/>
    <property type="evidence" value="ECO:0007669"/>
    <property type="project" value="TreeGrafter"/>
</dbReference>
<dbReference type="GO" id="GO:0000467">
    <property type="term" value="P:exonucleolytic trimming to generate mature 3'-end of 5.8S rRNA from tricistronic rRNA transcript (SSU-rRNA, 5.8S rRNA, LSU-rRNA)"/>
    <property type="evidence" value="ECO:0007669"/>
    <property type="project" value="InterPro"/>
</dbReference>
<dbReference type="SUPFAM" id="SSF53098">
    <property type="entry name" value="Ribonuclease H-like"/>
    <property type="match status" value="1"/>
</dbReference>
<dbReference type="Pfam" id="PF08066">
    <property type="entry name" value="PMC2NT"/>
    <property type="match status" value="1"/>
</dbReference>
<dbReference type="GO" id="GO:0071037">
    <property type="term" value="P:nuclear polyadenylation-dependent snRNA catabolic process"/>
    <property type="evidence" value="ECO:0007669"/>
    <property type="project" value="TreeGrafter"/>
</dbReference>
<feature type="region of interest" description="Disordered" evidence="1">
    <location>
        <begin position="697"/>
        <end position="719"/>
    </location>
</feature>
<dbReference type="GO" id="GO:0000176">
    <property type="term" value="C:nuclear exosome (RNase complex)"/>
    <property type="evidence" value="ECO:0007669"/>
    <property type="project" value="InterPro"/>
</dbReference>
<feature type="compositionally biased region" description="Polar residues" evidence="1">
    <location>
        <begin position="797"/>
        <end position="807"/>
    </location>
</feature>
<dbReference type="SUPFAM" id="SSF47819">
    <property type="entry name" value="HRDC-like"/>
    <property type="match status" value="1"/>
</dbReference>
<dbReference type="InterPro" id="IPR045092">
    <property type="entry name" value="Rrp6-like"/>
</dbReference>
<dbReference type="GO" id="GO:0071044">
    <property type="term" value="P:histone mRNA catabolic process"/>
    <property type="evidence" value="ECO:0007669"/>
    <property type="project" value="TreeGrafter"/>
</dbReference>
<evidence type="ECO:0000313" key="4">
    <source>
        <dbReference type="Proteomes" id="UP001342314"/>
    </source>
</evidence>
<sequence length="973" mass="103657">MADELGALLDALQSAIVPPTAAAAALPSAADLAFERTLSRKLARSLDAEAHRVLQLATSVLHWAAPPAPPKGALSTPQAELDPDLLRDGAYSDVTERIERLLELADDNVERHLGIGKARAAGVGAVGAKSASEMDERERARAKAGRLPARLLHDAAIDKPQRRFTQRTRVAAPDVDDASATGDGAVPLWKPVLRRKVNALSDDAAWLETELYEPTSSYTSTTATSPPAYTRYAHPYAAELAALTPPAHFSSKPSKPAPHPAGSFDSTPFEWVGDAAALERMIGEIRQVGAAGQKDLAIDLEHHDFRSWSGITCLIQLSTRTKDYVIDALEPSVRDGLDQLNEFFTNPEWIKVLHGASSDIVWLQRDFGLYIVGLFDTYHATKVLGHSQHSLASLLDMYTDFEPDKRYQLADWRIRPLPKEMLHYARSDTHYLLSIYDHLRIALHDKAASSPSDSPSPLEDVYQRSRGVSAITFSLAPYDHDTGHFDTGYLVPLAKHGQLKAYSTALAVPTLPIKTGWGPGELKLELLRAVWRWRERTARDEDESARFVLGVQSALQLVEAAAAGRIRDARDVMQVLGAARGGVSEVVRRKKDELAALVEETRLAVLGTSAAGVDDVEMVDTAAAGVTGFQLGLPAEEPAVRPTAGLWDAVPSPPIASTSAVPIVPVAPSSAFYGSTFATAPTSSGIVAGSSSFFGAASSSGGKKGKGKAQDQSTGRHEVQAQAVKRVHDSLVLGGGLGQTLQPKLVPAAPVDTDVVLADAHVDAATAPDEAADAAVPTALSADHTYVPLSARVPKPESSSTLSTSTKHVAPTPKDSDVIVVSSLKDKPKKRRRQQSEATPAQATGDDVDDALPGLSSAASGSATPKSPPAQPPKAKKQKKASAGARERPAPGSVAPHDYSAQRSILDAEPVGRVGAERREQDKKARKKEARAEKLAQGAKKGFQLDTSEFGRAPRVNNAPKKANVSKTFGKGS</sequence>
<dbReference type="GO" id="GO:0071035">
    <property type="term" value="P:nuclear polyadenylation-dependent rRNA catabolic process"/>
    <property type="evidence" value="ECO:0007669"/>
    <property type="project" value="TreeGrafter"/>
</dbReference>
<keyword evidence="4" id="KW-1185">Reference proteome</keyword>
<proteinExistence type="predicted"/>
<dbReference type="GO" id="GO:0071036">
    <property type="term" value="P:nuclear polyadenylation-dependent snoRNA catabolic process"/>
    <property type="evidence" value="ECO:0007669"/>
    <property type="project" value="TreeGrafter"/>
</dbReference>
<dbReference type="EMBL" id="BQKY01000004">
    <property type="protein sequence ID" value="GJN89022.1"/>
    <property type="molecule type" value="Genomic_DNA"/>
</dbReference>
<dbReference type="GO" id="GO:0000166">
    <property type="term" value="F:nucleotide binding"/>
    <property type="evidence" value="ECO:0007669"/>
    <property type="project" value="InterPro"/>
</dbReference>
<dbReference type="InterPro" id="IPR012588">
    <property type="entry name" value="Exosome-assoc_fac_Rrp6_N"/>
</dbReference>
<dbReference type="InterPro" id="IPR012337">
    <property type="entry name" value="RNaseH-like_sf"/>
</dbReference>
<dbReference type="Pfam" id="PF01612">
    <property type="entry name" value="DNA_pol_A_exo1"/>
    <property type="match status" value="1"/>
</dbReference>
<dbReference type="GO" id="GO:0071038">
    <property type="term" value="P:TRAMP-dependent tRNA surveillance pathway"/>
    <property type="evidence" value="ECO:0007669"/>
    <property type="project" value="TreeGrafter"/>
</dbReference>